<dbReference type="Proteomes" id="UP000008909">
    <property type="component" value="Unassembled WGS sequence"/>
</dbReference>
<organism evidence="1 2">
    <name type="scientific">Clonorchis sinensis</name>
    <name type="common">Chinese liver fluke</name>
    <dbReference type="NCBI Taxonomy" id="79923"/>
    <lineage>
        <taxon>Eukaryota</taxon>
        <taxon>Metazoa</taxon>
        <taxon>Spiralia</taxon>
        <taxon>Lophotrochozoa</taxon>
        <taxon>Platyhelminthes</taxon>
        <taxon>Trematoda</taxon>
        <taxon>Digenea</taxon>
        <taxon>Opisthorchiida</taxon>
        <taxon>Opisthorchiata</taxon>
        <taxon>Opisthorchiidae</taxon>
        <taxon>Clonorchis</taxon>
    </lineage>
</organism>
<sequence length="102" mass="11663">MDGIGLKGLKKILRLTSSQVAVAVGEAYILFKCLQLLKVLTSEESQIKLREAWSHLYGEEFVRNLLVKSFERWQPVLKQFSETYEAGLQKKKSQSETKRTTG</sequence>
<reference key="2">
    <citation type="submission" date="2011-10" db="EMBL/GenBank/DDBJ databases">
        <title>The genome and transcriptome sequence of Clonorchis sinensis provide insights into the carcinogenic liver fluke.</title>
        <authorList>
            <person name="Wang X."/>
            <person name="Huang Y."/>
            <person name="Chen W."/>
            <person name="Liu H."/>
            <person name="Guo L."/>
            <person name="Chen Y."/>
            <person name="Luo F."/>
            <person name="Zhou W."/>
            <person name="Sun J."/>
            <person name="Mao Q."/>
            <person name="Liang P."/>
            <person name="Zhou C."/>
            <person name="Tian Y."/>
            <person name="Men J."/>
            <person name="Lv X."/>
            <person name="Huang L."/>
            <person name="Zhou J."/>
            <person name="Hu Y."/>
            <person name="Li R."/>
            <person name="Zhang F."/>
            <person name="Lei H."/>
            <person name="Li X."/>
            <person name="Hu X."/>
            <person name="Liang C."/>
            <person name="Xu J."/>
            <person name="Wu Z."/>
            <person name="Yu X."/>
        </authorList>
    </citation>
    <scope>NUCLEOTIDE SEQUENCE</scope>
    <source>
        <strain>Henan</strain>
    </source>
</reference>
<accession>G7YST5</accession>
<name>G7YST5_CLOSI</name>
<proteinExistence type="predicted"/>
<dbReference type="AlphaFoldDB" id="G7YST5"/>
<keyword evidence="2" id="KW-1185">Reference proteome</keyword>
<protein>
    <submittedName>
        <fullName evidence="1">Uncharacterized protein</fullName>
    </submittedName>
</protein>
<gene>
    <name evidence="1" type="ORF">CLF_109656</name>
</gene>
<dbReference type="EMBL" id="DF144136">
    <property type="protein sequence ID" value="GAA56015.1"/>
    <property type="molecule type" value="Genomic_DNA"/>
</dbReference>
<evidence type="ECO:0000313" key="2">
    <source>
        <dbReference type="Proteomes" id="UP000008909"/>
    </source>
</evidence>
<feature type="non-terminal residue" evidence="1">
    <location>
        <position position="102"/>
    </location>
</feature>
<reference evidence="1" key="1">
    <citation type="journal article" date="2011" name="Genome Biol.">
        <title>The draft genome of the carcinogenic human liver fluke Clonorchis sinensis.</title>
        <authorList>
            <person name="Wang X."/>
            <person name="Chen W."/>
            <person name="Huang Y."/>
            <person name="Sun J."/>
            <person name="Men J."/>
            <person name="Liu H."/>
            <person name="Luo F."/>
            <person name="Guo L."/>
            <person name="Lv X."/>
            <person name="Deng C."/>
            <person name="Zhou C."/>
            <person name="Fan Y."/>
            <person name="Li X."/>
            <person name="Huang L."/>
            <person name="Hu Y."/>
            <person name="Liang C."/>
            <person name="Hu X."/>
            <person name="Xu J."/>
            <person name="Yu X."/>
        </authorList>
    </citation>
    <scope>NUCLEOTIDE SEQUENCE [LARGE SCALE GENOMIC DNA]</scope>
    <source>
        <strain evidence="1">Henan</strain>
    </source>
</reference>
<evidence type="ECO:0000313" key="1">
    <source>
        <dbReference type="EMBL" id="GAA56015.1"/>
    </source>
</evidence>